<dbReference type="KEGG" id="lto:RGQ30_21290"/>
<dbReference type="Pfam" id="PF02801">
    <property type="entry name" value="Ketoacyl-synt_C"/>
    <property type="match status" value="1"/>
</dbReference>
<gene>
    <name evidence="7" type="ORF">RGQ30_21290</name>
</gene>
<evidence type="ECO:0000313" key="8">
    <source>
        <dbReference type="Proteomes" id="UP001329151"/>
    </source>
</evidence>
<dbReference type="InterPro" id="IPR042104">
    <property type="entry name" value="PKS_dehydratase_sf"/>
</dbReference>
<reference evidence="7 8" key="1">
    <citation type="submission" date="2023-10" db="EMBL/GenBank/DDBJ databases">
        <title>Complete Genome Sequence of Limnobacter thiooxidans CS-K2T, Isolated from freshwater lake sediments in Bavaria, Germany.</title>
        <authorList>
            <person name="Naruki M."/>
            <person name="Watanabe A."/>
            <person name="Warashina T."/>
            <person name="Morita T."/>
            <person name="Arakawa K."/>
        </authorList>
    </citation>
    <scope>NUCLEOTIDE SEQUENCE [LARGE SCALE GENOMIC DNA]</scope>
    <source>
        <strain evidence="7 8">CS-K2</strain>
    </source>
</reference>
<dbReference type="CDD" id="cd00833">
    <property type="entry name" value="PKS"/>
    <property type="match status" value="1"/>
</dbReference>
<dbReference type="InterPro" id="IPR032821">
    <property type="entry name" value="PKS_assoc"/>
</dbReference>
<evidence type="ECO:0000256" key="2">
    <source>
        <dbReference type="ARBA" id="ARBA00022553"/>
    </source>
</evidence>
<evidence type="ECO:0000256" key="4">
    <source>
        <dbReference type="PROSITE-ProRule" id="PRU01363"/>
    </source>
</evidence>
<dbReference type="InterPro" id="IPR016035">
    <property type="entry name" value="Acyl_Trfase/lysoPLipase"/>
</dbReference>
<dbReference type="SUPFAM" id="SSF52151">
    <property type="entry name" value="FabD/lysophospholipase-like"/>
    <property type="match status" value="1"/>
</dbReference>
<evidence type="ECO:0000256" key="1">
    <source>
        <dbReference type="ARBA" id="ARBA00022450"/>
    </source>
</evidence>
<proteinExistence type="predicted"/>
<dbReference type="InterPro" id="IPR014031">
    <property type="entry name" value="Ketoacyl_synth_C"/>
</dbReference>
<feature type="region of interest" description="N-terminal hotdog fold" evidence="4">
    <location>
        <begin position="940"/>
        <end position="1064"/>
    </location>
</feature>
<organism evidence="7 8">
    <name type="scientific">Limnobacter thiooxidans</name>
    <dbReference type="NCBI Taxonomy" id="131080"/>
    <lineage>
        <taxon>Bacteria</taxon>
        <taxon>Pseudomonadati</taxon>
        <taxon>Pseudomonadota</taxon>
        <taxon>Betaproteobacteria</taxon>
        <taxon>Burkholderiales</taxon>
        <taxon>Burkholderiaceae</taxon>
        <taxon>Limnobacter</taxon>
    </lineage>
</organism>
<dbReference type="SUPFAM" id="SSF56214">
    <property type="entry name" value="4'-phosphopantetheinyl transferase"/>
    <property type="match status" value="2"/>
</dbReference>
<dbReference type="GO" id="GO:0008897">
    <property type="term" value="F:holo-[acyl-carrier-protein] synthase activity"/>
    <property type="evidence" value="ECO:0007669"/>
    <property type="project" value="InterPro"/>
</dbReference>
<feature type="region of interest" description="C-terminal hotdog fold" evidence="4">
    <location>
        <begin position="1082"/>
        <end position="1216"/>
    </location>
</feature>
<keyword evidence="1" id="KW-0596">Phosphopantetheine</keyword>
<accession>A0AA86J088</accession>
<dbReference type="GO" id="GO:0006633">
    <property type="term" value="P:fatty acid biosynthetic process"/>
    <property type="evidence" value="ECO:0007669"/>
    <property type="project" value="InterPro"/>
</dbReference>
<dbReference type="InterPro" id="IPR049900">
    <property type="entry name" value="PKS_mFAS_DH"/>
</dbReference>
<dbReference type="InterPro" id="IPR018201">
    <property type="entry name" value="Ketoacyl_synth_AS"/>
</dbReference>
<dbReference type="GO" id="GO:0004315">
    <property type="term" value="F:3-oxoacyl-[acyl-carrier-protein] synthase activity"/>
    <property type="evidence" value="ECO:0007669"/>
    <property type="project" value="InterPro"/>
</dbReference>
<feature type="domain" description="PKS/mFAS DH" evidence="6">
    <location>
        <begin position="940"/>
        <end position="1216"/>
    </location>
</feature>
<evidence type="ECO:0000259" key="6">
    <source>
        <dbReference type="PROSITE" id="PS52019"/>
    </source>
</evidence>
<feature type="domain" description="Ketosynthase family 3 (KS3)" evidence="5">
    <location>
        <begin position="1"/>
        <end position="456"/>
    </location>
</feature>
<dbReference type="Pfam" id="PF14765">
    <property type="entry name" value="PS-DH"/>
    <property type="match status" value="1"/>
</dbReference>
<dbReference type="InterPro" id="IPR052568">
    <property type="entry name" value="PKS-FAS_Synthase"/>
</dbReference>
<sequence length="1456" mass="159901">MEKIAIIGMACVFPGAKDLQSYWRNICDGKSAITEVPAQRWDMSHYDPQSRDVDKFYCKLGGFIDPDAEFDPLEFGIMPKTVESAEPDQLLALKIGQMALDDAGYLDKDFPREKTGVIVGKGNYVSAGVIRLEQHVRVVPQIVSTLKSLFPDLDTADIQKVKSALTAQLTPYGPDVASGLIPNFTASRLANRLDLHGPAYTVDAACASSLLAVEQACQLLSAKTADLMLVGGVHVSHDLTFWATFCQLGAMSRSGKSSPFSALADGILAGEGVGMVVLKRLDDALFDNDRIYAVIEGAGSASDGRASSLVAPSSSGQLLAMERAWSTVGKHRSQIGLLEAHGTGTPAGDDVELDTVGRFFGEPQAGRRAVIGSVKSMIGHAMPASGMASLIKVALSVYHGVLPPTLNCDQPHPRLQRTAFKVLGKALPWNAPVTERLAGVNAFGFGGINAHLVLSGCAAGQDHEKSALLKPVLRLAASNPQALLEQLDLYEKTGRVGRLAGNCRLAVLDPDTKRLAVARKAIVAGKPWMGRQQVWFTPSGLLSAGGKVAFVFPGVDSQFNPRTEGFETFFDKPLPEYSVPQSTSDNLLPVVLGLLGFNRYLFDRLSELRVLPDSYAGHSIGEWSAMLTSGMMDQSVSDMTNASLKFDDFKFPDVRFLAASCSVQMLQQQFAGLERIELSHDNCPNQVIACGPQQQINTLAERLASLGVFHQVLPIVSGFHCSLFNGHLGWYKRFFDSVALRPTVDTVWSATTAQPFPAKESDKKALAIEHLVKPVRFRETILNMYESGVRVFVQVGYGSLPGFVSDTLGKLPHAALYSSHDSREGLLQLQHLCAALWVDGLDFSARLLPDCPVERPSNSAQNVRLQLGVPALGDVHVDLQARHLQSQSTDLDDPDLNDEVGQLIRTTLRDIQSSSREVVNLWKQARTAHVQQNPQGQPMHARAATAISSQTQPVTTSRLLDLNDTIPWVRDHELYPQKPDWPIVEDRHPVVPMTMEVLMVRDLVQEHLQRQGLSECVVAVTAIEAFNWLAVSKPVTVDMQINALSESCFSVEIKNYFRAVVEVAGGWTNPLEPLEPLQNSRDSQVDAKSLYRERWMFHGPAYQGVDCIQAVGDNGIDGVLKVPSGQGSLLDNMGQLAGYWVMELPENCLAMPIGVDRIEFHAADPEVGELLQAQVRIRTLTELECVSDHRLFNQQGHCVLSITGWKTRRYQMDKRLWENSRKLDTQACSVELPPNIALFEDRYDTAILRDYLSRRYLTALEQRVYQTIAPKRKRQWLAGRVAAKDAVFFLLKSNGVSSVFPQEMCVYNDDTGKPVLHPNVSTTVPVNLHISISHKDQYGVAIADTQPVGIDIERIDNFSESAINLAFSSQENSLVLRAGEDRTLGFLRAWVAKEAYGKYRGTGLGGHLLDYRIEARVDDYFCIGGIWVITHRLPQHVLGWTLPKGISPLNINASSK</sequence>
<dbReference type="Pfam" id="PF00109">
    <property type="entry name" value="ketoacyl-synt"/>
    <property type="match status" value="1"/>
</dbReference>
<dbReference type="Gene3D" id="3.90.470.20">
    <property type="entry name" value="4'-phosphopantetheinyl transferase domain"/>
    <property type="match status" value="2"/>
</dbReference>
<dbReference type="SMART" id="SM00825">
    <property type="entry name" value="PKS_KS"/>
    <property type="match status" value="1"/>
</dbReference>
<dbReference type="InterPro" id="IPR014043">
    <property type="entry name" value="Acyl_transferase_dom"/>
</dbReference>
<evidence type="ECO:0000256" key="3">
    <source>
        <dbReference type="ARBA" id="ARBA00022679"/>
    </source>
</evidence>
<keyword evidence="3" id="KW-0808">Transferase</keyword>
<dbReference type="PANTHER" id="PTHR43074">
    <property type="entry name" value="OMEGA-3 POLYUNSATURATED FATTY ACID SYNTHASE PFAB-RELATED"/>
    <property type="match status" value="1"/>
</dbReference>
<dbReference type="GO" id="GO:0000287">
    <property type="term" value="F:magnesium ion binding"/>
    <property type="evidence" value="ECO:0007669"/>
    <property type="project" value="InterPro"/>
</dbReference>
<protein>
    <submittedName>
        <fullName evidence="7">Type I polyketide synthase</fullName>
    </submittedName>
</protein>
<dbReference type="PROSITE" id="PS52019">
    <property type="entry name" value="PKS_MFAS_DH"/>
    <property type="match status" value="1"/>
</dbReference>
<dbReference type="InterPro" id="IPR014030">
    <property type="entry name" value="Ketoacyl_synth_N"/>
</dbReference>
<dbReference type="Gene3D" id="3.40.47.10">
    <property type="match status" value="1"/>
</dbReference>
<feature type="active site" description="Proton donor; for dehydratase activity" evidence="4">
    <location>
        <position position="1131"/>
    </location>
</feature>
<dbReference type="InterPro" id="IPR008278">
    <property type="entry name" value="4-PPantetheinyl_Trfase_dom"/>
</dbReference>
<dbReference type="Gene3D" id="3.40.366.10">
    <property type="entry name" value="Malonyl-Coenzyme A Acyl Carrier Protein, domain 2"/>
    <property type="match status" value="1"/>
</dbReference>
<keyword evidence="2" id="KW-0597">Phosphoprotein</keyword>
<dbReference type="Pfam" id="PF16197">
    <property type="entry name" value="KAsynt_C_assoc"/>
    <property type="match status" value="1"/>
</dbReference>
<evidence type="ECO:0000313" key="7">
    <source>
        <dbReference type="EMBL" id="BET26628.1"/>
    </source>
</evidence>
<dbReference type="Gene3D" id="3.30.70.250">
    <property type="entry name" value="Malonyl-CoA ACP transacylase, ACP-binding"/>
    <property type="match status" value="1"/>
</dbReference>
<dbReference type="SMART" id="SM00827">
    <property type="entry name" value="PKS_AT"/>
    <property type="match status" value="1"/>
</dbReference>
<evidence type="ECO:0000259" key="5">
    <source>
        <dbReference type="PROSITE" id="PS52004"/>
    </source>
</evidence>
<dbReference type="PROSITE" id="PS00606">
    <property type="entry name" value="KS3_1"/>
    <property type="match status" value="1"/>
</dbReference>
<dbReference type="InterPro" id="IPR001227">
    <property type="entry name" value="Ac_transferase_dom_sf"/>
</dbReference>
<dbReference type="EMBL" id="AP028947">
    <property type="protein sequence ID" value="BET26628.1"/>
    <property type="molecule type" value="Genomic_DNA"/>
</dbReference>
<dbReference type="PANTHER" id="PTHR43074:SF1">
    <property type="entry name" value="BETA-KETOACYL SYNTHASE FAMILY PROTEIN-RELATED"/>
    <property type="match status" value="1"/>
</dbReference>
<dbReference type="InterPro" id="IPR020841">
    <property type="entry name" value="PKS_Beta-ketoAc_synthase_dom"/>
</dbReference>
<dbReference type="Pfam" id="PF01648">
    <property type="entry name" value="ACPS"/>
    <property type="match status" value="1"/>
</dbReference>
<dbReference type="SUPFAM" id="SSF53901">
    <property type="entry name" value="Thiolase-like"/>
    <property type="match status" value="1"/>
</dbReference>
<keyword evidence="8" id="KW-1185">Reference proteome</keyword>
<dbReference type="Proteomes" id="UP001329151">
    <property type="component" value="Chromosome"/>
</dbReference>
<dbReference type="InterPro" id="IPR049551">
    <property type="entry name" value="PKS_DH_C"/>
</dbReference>
<dbReference type="InterPro" id="IPR016039">
    <property type="entry name" value="Thiolase-like"/>
</dbReference>
<feature type="active site" description="Proton acceptor; for dehydratase activity" evidence="4">
    <location>
        <position position="972"/>
    </location>
</feature>
<dbReference type="InterPro" id="IPR037143">
    <property type="entry name" value="4-PPantetheinyl_Trfase_dom_sf"/>
</dbReference>
<dbReference type="Gene3D" id="3.10.129.110">
    <property type="entry name" value="Polyketide synthase dehydratase"/>
    <property type="match status" value="1"/>
</dbReference>
<dbReference type="PROSITE" id="PS52004">
    <property type="entry name" value="KS3_2"/>
    <property type="match status" value="1"/>
</dbReference>
<name>A0AA86J088_9BURK</name>